<dbReference type="EMBL" id="KV429048">
    <property type="protein sequence ID" value="KZT70929.1"/>
    <property type="molecule type" value="Genomic_DNA"/>
</dbReference>
<reference evidence="2 3" key="1">
    <citation type="journal article" date="2016" name="Mol. Biol. Evol.">
        <title>Comparative Genomics of Early-Diverging Mushroom-Forming Fungi Provides Insights into the Origins of Lignocellulose Decay Capabilities.</title>
        <authorList>
            <person name="Nagy L.G."/>
            <person name="Riley R."/>
            <person name="Tritt A."/>
            <person name="Adam C."/>
            <person name="Daum C."/>
            <person name="Floudas D."/>
            <person name="Sun H."/>
            <person name="Yadav J.S."/>
            <person name="Pangilinan J."/>
            <person name="Larsson K.H."/>
            <person name="Matsuura K."/>
            <person name="Barry K."/>
            <person name="Labutti K."/>
            <person name="Kuo R."/>
            <person name="Ohm R.A."/>
            <person name="Bhattacharya S.S."/>
            <person name="Shirouzu T."/>
            <person name="Yoshinaga Y."/>
            <person name="Martin F.M."/>
            <person name="Grigoriev I.V."/>
            <person name="Hibbett D.S."/>
        </authorList>
    </citation>
    <scope>NUCLEOTIDE SEQUENCE [LARGE SCALE GENOMIC DNA]</scope>
    <source>
        <strain evidence="2 3">L-15889</strain>
    </source>
</reference>
<protein>
    <submittedName>
        <fullName evidence="2">Uncharacterized protein</fullName>
    </submittedName>
</protein>
<feature type="compositionally biased region" description="Low complexity" evidence="1">
    <location>
        <begin position="262"/>
        <end position="276"/>
    </location>
</feature>
<dbReference type="AlphaFoldDB" id="A0A165RLY4"/>
<evidence type="ECO:0000313" key="2">
    <source>
        <dbReference type="EMBL" id="KZT70929.1"/>
    </source>
</evidence>
<evidence type="ECO:0000256" key="1">
    <source>
        <dbReference type="SAM" id="MobiDB-lite"/>
    </source>
</evidence>
<sequence length="346" mass="37109">MRACTSGMRCDDSLYSSRCQCGLSRADDQKYIDDPPNTSDALARVPPPGPVVVRRTRRRDAWSVRAKTGRPCSEGASPERASPATSGRLPSCRLHSPRRTTLDQKEGRGSTIGYGRSCYALEAVATADLNDEAVLVGAASHGCTIAERRVSRPAERAGLGDGRTKVRPRTSGDSQCLARANRAWPMHRIKLSRTTRTAALPEPALREPRTSMPVASSSAALAKYIVRSRPMKRVGLRVAAKERTREPRFGHGRSLRDGTSCAGTHAATGTGRTQATRGREGRAPCDCQCRVDSGNRKGALSLSRARSSSGGRRARSQARQQATSRGIPKYRCSGQPAVRGEGGGTA</sequence>
<feature type="region of interest" description="Disordered" evidence="1">
    <location>
        <begin position="154"/>
        <end position="174"/>
    </location>
</feature>
<feature type="region of interest" description="Disordered" evidence="1">
    <location>
        <begin position="27"/>
        <end position="108"/>
    </location>
</feature>
<dbReference type="Proteomes" id="UP000076727">
    <property type="component" value="Unassembled WGS sequence"/>
</dbReference>
<organism evidence="2 3">
    <name type="scientific">Daedalea quercina L-15889</name>
    <dbReference type="NCBI Taxonomy" id="1314783"/>
    <lineage>
        <taxon>Eukaryota</taxon>
        <taxon>Fungi</taxon>
        <taxon>Dikarya</taxon>
        <taxon>Basidiomycota</taxon>
        <taxon>Agaricomycotina</taxon>
        <taxon>Agaricomycetes</taxon>
        <taxon>Polyporales</taxon>
        <taxon>Fomitopsis</taxon>
    </lineage>
</organism>
<gene>
    <name evidence="2" type="ORF">DAEQUDRAFT_152876</name>
</gene>
<evidence type="ECO:0000313" key="3">
    <source>
        <dbReference type="Proteomes" id="UP000076727"/>
    </source>
</evidence>
<accession>A0A165RLY4</accession>
<name>A0A165RLY4_9APHY</name>
<proteinExistence type="predicted"/>
<keyword evidence="3" id="KW-1185">Reference proteome</keyword>
<feature type="compositionally biased region" description="Low complexity" evidence="1">
    <location>
        <begin position="298"/>
        <end position="326"/>
    </location>
</feature>
<feature type="region of interest" description="Disordered" evidence="1">
    <location>
        <begin position="243"/>
        <end position="346"/>
    </location>
</feature>